<dbReference type="GO" id="GO:0016747">
    <property type="term" value="F:acyltransferase activity, transferring groups other than amino-acyl groups"/>
    <property type="evidence" value="ECO:0007669"/>
    <property type="project" value="InterPro"/>
</dbReference>
<dbReference type="AlphaFoldDB" id="A0A845AH45"/>
<dbReference type="PROSITE" id="PS51186">
    <property type="entry name" value="GNAT"/>
    <property type="match status" value="1"/>
</dbReference>
<sequence>MEPITYRDAAINDADRIADLFVATFTEIFGHLYRPEDLASFLADHTARKFAAQMADPDYTIRLAELKGALLGYAKLGPLRLPVEAQKPAAELCQLYLLPSARGTGVADALMDWTFAEARARGAETLYLSVFTENHRARAFYARQGFREIGPYAFMVGDHADEDIILARDI</sequence>
<organism evidence="4 5">
    <name type="scientific">Qipengyuania algicida</name>
    <dbReference type="NCBI Taxonomy" id="1836209"/>
    <lineage>
        <taxon>Bacteria</taxon>
        <taxon>Pseudomonadati</taxon>
        <taxon>Pseudomonadota</taxon>
        <taxon>Alphaproteobacteria</taxon>
        <taxon>Sphingomonadales</taxon>
        <taxon>Erythrobacteraceae</taxon>
        <taxon>Qipengyuania</taxon>
    </lineage>
</organism>
<dbReference type="CDD" id="cd04301">
    <property type="entry name" value="NAT_SF"/>
    <property type="match status" value="1"/>
</dbReference>
<dbReference type="OrthoDB" id="143110at2"/>
<evidence type="ECO:0000256" key="2">
    <source>
        <dbReference type="ARBA" id="ARBA00023315"/>
    </source>
</evidence>
<keyword evidence="5" id="KW-1185">Reference proteome</keyword>
<dbReference type="InterPro" id="IPR050832">
    <property type="entry name" value="Bact_Acetyltransf"/>
</dbReference>
<accession>A0A845AH45</accession>
<dbReference type="InterPro" id="IPR016181">
    <property type="entry name" value="Acyl_CoA_acyltransferase"/>
</dbReference>
<dbReference type="Proteomes" id="UP000439780">
    <property type="component" value="Unassembled WGS sequence"/>
</dbReference>
<feature type="domain" description="N-acetyltransferase" evidence="3">
    <location>
        <begin position="4"/>
        <end position="170"/>
    </location>
</feature>
<dbReference type="Gene3D" id="3.40.630.30">
    <property type="match status" value="1"/>
</dbReference>
<proteinExistence type="predicted"/>
<reference evidence="4 5" key="1">
    <citation type="submission" date="2019-12" db="EMBL/GenBank/DDBJ databases">
        <title>Genomic-based taxomic classification of the family Erythrobacteraceae.</title>
        <authorList>
            <person name="Xu L."/>
        </authorList>
    </citation>
    <scope>NUCLEOTIDE SEQUENCE [LARGE SCALE GENOMIC DNA]</scope>
    <source>
        <strain evidence="4 5">KEMB 9005-328</strain>
    </source>
</reference>
<dbReference type="Pfam" id="PF00583">
    <property type="entry name" value="Acetyltransf_1"/>
    <property type="match status" value="1"/>
</dbReference>
<protein>
    <submittedName>
        <fullName evidence="4">GNAT family N-acetyltransferase</fullName>
    </submittedName>
</protein>
<evidence type="ECO:0000313" key="5">
    <source>
        <dbReference type="Proteomes" id="UP000439780"/>
    </source>
</evidence>
<evidence type="ECO:0000256" key="1">
    <source>
        <dbReference type="ARBA" id="ARBA00022679"/>
    </source>
</evidence>
<dbReference type="InterPro" id="IPR000182">
    <property type="entry name" value="GNAT_dom"/>
</dbReference>
<keyword evidence="2" id="KW-0012">Acyltransferase</keyword>
<name>A0A845AH45_9SPHN</name>
<dbReference type="PANTHER" id="PTHR43877">
    <property type="entry name" value="AMINOALKYLPHOSPHONATE N-ACETYLTRANSFERASE-RELATED-RELATED"/>
    <property type="match status" value="1"/>
</dbReference>
<evidence type="ECO:0000313" key="4">
    <source>
        <dbReference type="EMBL" id="MXP28964.1"/>
    </source>
</evidence>
<keyword evidence="1 4" id="KW-0808">Transferase</keyword>
<gene>
    <name evidence="4" type="ORF">GRI58_09030</name>
</gene>
<dbReference type="EMBL" id="WTYA01000006">
    <property type="protein sequence ID" value="MXP28964.1"/>
    <property type="molecule type" value="Genomic_DNA"/>
</dbReference>
<comment type="caution">
    <text evidence="4">The sequence shown here is derived from an EMBL/GenBank/DDBJ whole genome shotgun (WGS) entry which is preliminary data.</text>
</comment>
<evidence type="ECO:0000259" key="3">
    <source>
        <dbReference type="PROSITE" id="PS51186"/>
    </source>
</evidence>
<dbReference type="RefSeq" id="WP_160753267.1">
    <property type="nucleotide sequence ID" value="NZ_WTYA01000006.1"/>
</dbReference>
<dbReference type="SUPFAM" id="SSF55729">
    <property type="entry name" value="Acyl-CoA N-acyltransferases (Nat)"/>
    <property type="match status" value="1"/>
</dbReference>